<organism evidence="2 3">
    <name type="scientific">Neodothiora populina</name>
    <dbReference type="NCBI Taxonomy" id="2781224"/>
    <lineage>
        <taxon>Eukaryota</taxon>
        <taxon>Fungi</taxon>
        <taxon>Dikarya</taxon>
        <taxon>Ascomycota</taxon>
        <taxon>Pezizomycotina</taxon>
        <taxon>Dothideomycetes</taxon>
        <taxon>Dothideomycetidae</taxon>
        <taxon>Dothideales</taxon>
        <taxon>Dothioraceae</taxon>
        <taxon>Neodothiora</taxon>
    </lineage>
</organism>
<dbReference type="GeneID" id="95980166"/>
<gene>
    <name evidence="2" type="ORF">AAFC00_006467</name>
</gene>
<feature type="transmembrane region" description="Helical" evidence="1">
    <location>
        <begin position="32"/>
        <end position="52"/>
    </location>
</feature>
<keyword evidence="1" id="KW-0472">Membrane</keyword>
<dbReference type="RefSeq" id="XP_069197640.1">
    <property type="nucleotide sequence ID" value="XM_069348421.1"/>
</dbReference>
<comment type="caution">
    <text evidence="2">The sequence shown here is derived from an EMBL/GenBank/DDBJ whole genome shotgun (WGS) entry which is preliminary data.</text>
</comment>
<evidence type="ECO:0000256" key="1">
    <source>
        <dbReference type="SAM" id="Phobius"/>
    </source>
</evidence>
<name>A0ABR3P5B6_9PEZI</name>
<evidence type="ECO:0000313" key="2">
    <source>
        <dbReference type="EMBL" id="KAL1297958.1"/>
    </source>
</evidence>
<reference evidence="2 3" key="1">
    <citation type="submission" date="2024-07" db="EMBL/GenBank/DDBJ databases">
        <title>Draft sequence of the Neodothiora populina.</title>
        <authorList>
            <person name="Drown D.D."/>
            <person name="Schuette U.S."/>
            <person name="Buechlein A.B."/>
            <person name="Rusch D.R."/>
            <person name="Winton L.W."/>
            <person name="Adams G.A."/>
        </authorList>
    </citation>
    <scope>NUCLEOTIDE SEQUENCE [LARGE SCALE GENOMIC DNA]</scope>
    <source>
        <strain evidence="2 3">CPC 39397</strain>
    </source>
</reference>
<keyword evidence="1" id="KW-0812">Transmembrane</keyword>
<accession>A0ABR3P5B6</accession>
<keyword evidence="1" id="KW-1133">Transmembrane helix</keyword>
<sequence length="160" mass="17139">MAIRTLIGMVATLLSTLSNILTMTVIVAERAWMCLLFCNFNVVVCILSLYYITHKSNGTGTRHIARNVPLKSTPGSMPKSQPAVSVAATSFYSNFAHPDDLPGLLPDYASSSGNMPTMTTSCTADHASRKTVPNGGIEALREVEIHSDLADDVVTSPKIP</sequence>
<dbReference type="EMBL" id="JBFMKM010000014">
    <property type="protein sequence ID" value="KAL1297958.1"/>
    <property type="molecule type" value="Genomic_DNA"/>
</dbReference>
<keyword evidence="3" id="KW-1185">Reference proteome</keyword>
<evidence type="ECO:0000313" key="3">
    <source>
        <dbReference type="Proteomes" id="UP001562354"/>
    </source>
</evidence>
<protein>
    <submittedName>
        <fullName evidence="2">Uncharacterized protein</fullName>
    </submittedName>
</protein>
<dbReference type="Proteomes" id="UP001562354">
    <property type="component" value="Unassembled WGS sequence"/>
</dbReference>
<proteinExistence type="predicted"/>